<evidence type="ECO:0000313" key="9">
    <source>
        <dbReference type="Proteomes" id="UP001318860"/>
    </source>
</evidence>
<feature type="compositionally biased region" description="Basic and acidic residues" evidence="5">
    <location>
        <begin position="1"/>
        <end position="17"/>
    </location>
</feature>
<dbReference type="InterPro" id="IPR025287">
    <property type="entry name" value="WAK_GUB"/>
</dbReference>
<evidence type="ECO:0000256" key="2">
    <source>
        <dbReference type="ARBA" id="ARBA00022729"/>
    </source>
</evidence>
<feature type="domain" description="Protein kinase" evidence="7">
    <location>
        <begin position="383"/>
        <end position="640"/>
    </location>
</feature>
<proteinExistence type="predicted"/>
<evidence type="ECO:0000313" key="8">
    <source>
        <dbReference type="EMBL" id="KAK6141097.1"/>
    </source>
</evidence>
<dbReference type="Pfam" id="PF13947">
    <property type="entry name" value="GUB_WAK_bind"/>
    <property type="match status" value="1"/>
</dbReference>
<evidence type="ECO:0000256" key="3">
    <source>
        <dbReference type="ARBA" id="ARBA00022741"/>
    </source>
</evidence>
<evidence type="ECO:0000256" key="4">
    <source>
        <dbReference type="ARBA" id="ARBA00022840"/>
    </source>
</evidence>
<keyword evidence="4" id="KW-0067">ATP-binding</keyword>
<dbReference type="EMBL" id="JABTTQ020000183">
    <property type="protein sequence ID" value="KAK6141097.1"/>
    <property type="molecule type" value="Genomic_DNA"/>
</dbReference>
<dbReference type="PANTHER" id="PTHR46008">
    <property type="entry name" value="LEAF RUST 10 DISEASE-RESISTANCE LOCUS RECEPTOR-LIKE PROTEIN KINASE-LIKE 1.4"/>
    <property type="match status" value="1"/>
</dbReference>
<dbReference type="InterPro" id="IPR011009">
    <property type="entry name" value="Kinase-like_dom_sf"/>
</dbReference>
<keyword evidence="3" id="KW-0547">Nucleotide-binding</keyword>
<keyword evidence="2" id="KW-0732">Signal</keyword>
<feature type="transmembrane region" description="Helical" evidence="6">
    <location>
        <begin position="316"/>
        <end position="338"/>
    </location>
</feature>
<protein>
    <recommendedName>
        <fullName evidence="7">Protein kinase domain-containing protein</fullName>
    </recommendedName>
</protein>
<evidence type="ECO:0000256" key="6">
    <source>
        <dbReference type="SAM" id="Phobius"/>
    </source>
</evidence>
<evidence type="ECO:0000256" key="1">
    <source>
        <dbReference type="ARBA" id="ARBA00004167"/>
    </source>
</evidence>
<dbReference type="InterPro" id="IPR000719">
    <property type="entry name" value="Prot_kinase_dom"/>
</dbReference>
<comment type="caution">
    <text evidence="8">The sequence shown here is derived from an EMBL/GenBank/DDBJ whole genome shotgun (WGS) entry which is preliminary data.</text>
</comment>
<dbReference type="SUPFAM" id="SSF56112">
    <property type="entry name" value="Protein kinase-like (PK-like)"/>
    <property type="match status" value="1"/>
</dbReference>
<name>A0ABR0W1D7_REHGL</name>
<evidence type="ECO:0000259" key="7">
    <source>
        <dbReference type="PROSITE" id="PS50011"/>
    </source>
</evidence>
<dbReference type="Gene3D" id="2.10.25.10">
    <property type="entry name" value="Laminin"/>
    <property type="match status" value="1"/>
</dbReference>
<sequence>MRTDDHKADERTSERRMTPKKTLGQTRLDFHREKFTAAAMSLLLHFFLYTSFFTQLATPLPNHQCTTTNCGSFEITFPFYLNNATSTCNPTLSDAFRLSCINSSTLFLNISSQTYRVLHFFPDAVLVDFPNTSSVCRQYNDLLKSFPFSGNEYFGISTDNVLDLYDCEDSSLCKPDCERTSVMPGCDGQAAGGRYPSCCYPLSDHSVWRPGESSLSVFSRFGCRGFSSWVVLPGSTSGKRGIKLEWGVPRNTTNCAANADVVNATSVTSGIRCRCRDGFVGDGFPVGVGCLKSCFKDGKEVRGNDCHRNNHGRKKAIILAGVLTSALIVVSLTALCLLKRPNRSSEKFVSNGQAHCQSSISSQKACKSRLFTYHELEEATKGFREDQKIVDGATSTTTMYAGVLIGGSHVAVQRVRCESERELIRFLFRVEALSAVSHRNMARIIGWSIDSGFTPLLVYEYPENGTFKEHLVRGRDNNQEMMIPLDWYTRLNIASETACILAFLQHEVSPPIFHHDLQSGYVFLDMDFSVKLAGFELQISDKFEGHSHCRKNDVYSFGVILLEIITGNTMVNVSTVALQKIKNGKLEEIVDPSLYYHEQPPFRREQIEIIADLATRCILFGADGKLGMADVARELVHITKDSVDHGSSRRGPALEETFSNSSLLQMISMSPDSIYVPGSHHQ</sequence>
<feature type="region of interest" description="Disordered" evidence="5">
    <location>
        <begin position="1"/>
        <end position="21"/>
    </location>
</feature>
<organism evidence="8 9">
    <name type="scientific">Rehmannia glutinosa</name>
    <name type="common">Chinese foxglove</name>
    <dbReference type="NCBI Taxonomy" id="99300"/>
    <lineage>
        <taxon>Eukaryota</taxon>
        <taxon>Viridiplantae</taxon>
        <taxon>Streptophyta</taxon>
        <taxon>Embryophyta</taxon>
        <taxon>Tracheophyta</taxon>
        <taxon>Spermatophyta</taxon>
        <taxon>Magnoliopsida</taxon>
        <taxon>eudicotyledons</taxon>
        <taxon>Gunneridae</taxon>
        <taxon>Pentapetalae</taxon>
        <taxon>asterids</taxon>
        <taxon>lamiids</taxon>
        <taxon>Lamiales</taxon>
        <taxon>Orobanchaceae</taxon>
        <taxon>Rehmannieae</taxon>
        <taxon>Rehmannia</taxon>
    </lineage>
</organism>
<keyword evidence="6" id="KW-1133">Transmembrane helix</keyword>
<keyword evidence="9" id="KW-1185">Reference proteome</keyword>
<dbReference type="Gene3D" id="3.30.200.20">
    <property type="entry name" value="Phosphorylase Kinase, domain 1"/>
    <property type="match status" value="1"/>
</dbReference>
<keyword evidence="6" id="KW-0812">Transmembrane</keyword>
<evidence type="ECO:0000256" key="5">
    <source>
        <dbReference type="SAM" id="MobiDB-lite"/>
    </source>
</evidence>
<keyword evidence="6" id="KW-0472">Membrane</keyword>
<dbReference type="Proteomes" id="UP001318860">
    <property type="component" value="Unassembled WGS sequence"/>
</dbReference>
<dbReference type="Gene3D" id="1.10.510.10">
    <property type="entry name" value="Transferase(Phosphotransferase) domain 1"/>
    <property type="match status" value="2"/>
</dbReference>
<dbReference type="PROSITE" id="PS50011">
    <property type="entry name" value="PROTEIN_KINASE_DOM"/>
    <property type="match status" value="1"/>
</dbReference>
<dbReference type="Pfam" id="PF07714">
    <property type="entry name" value="PK_Tyr_Ser-Thr"/>
    <property type="match status" value="1"/>
</dbReference>
<gene>
    <name evidence="8" type="ORF">DH2020_025152</name>
</gene>
<dbReference type="PANTHER" id="PTHR46008:SF2">
    <property type="entry name" value="LEAF RUST 10 DISEASE-RESISTANCE LOCUS RECEPTOR-LIKE PROTEIN KINASE-LIKE 1.4"/>
    <property type="match status" value="1"/>
</dbReference>
<accession>A0ABR0W1D7</accession>
<comment type="subcellular location">
    <subcellularLocation>
        <location evidence="1">Membrane</location>
        <topology evidence="1">Single-pass membrane protein</topology>
    </subcellularLocation>
</comment>
<dbReference type="InterPro" id="IPR001245">
    <property type="entry name" value="Ser-Thr/Tyr_kinase_cat_dom"/>
</dbReference>
<reference evidence="8 9" key="1">
    <citation type="journal article" date="2021" name="Comput. Struct. Biotechnol. J.">
        <title>De novo genome assembly of the potent medicinal plant Rehmannia glutinosa using nanopore technology.</title>
        <authorList>
            <person name="Ma L."/>
            <person name="Dong C."/>
            <person name="Song C."/>
            <person name="Wang X."/>
            <person name="Zheng X."/>
            <person name="Niu Y."/>
            <person name="Chen S."/>
            <person name="Feng W."/>
        </authorList>
    </citation>
    <scope>NUCLEOTIDE SEQUENCE [LARGE SCALE GENOMIC DNA]</scope>
    <source>
        <strain evidence="8">DH-2019</strain>
    </source>
</reference>